<evidence type="ECO:0000313" key="3">
    <source>
        <dbReference type="RefSeq" id="XP_033803669.1"/>
    </source>
</evidence>
<evidence type="ECO:0000313" key="2">
    <source>
        <dbReference type="Proteomes" id="UP000515159"/>
    </source>
</evidence>
<dbReference type="InterPro" id="IPR006586">
    <property type="entry name" value="ADAM_Cys-rich"/>
</dbReference>
<reference evidence="3" key="1">
    <citation type="submission" date="2025-08" db="UniProtKB">
        <authorList>
            <consortium name="RefSeq"/>
        </authorList>
    </citation>
    <scope>IDENTIFICATION</scope>
</reference>
<gene>
    <name evidence="3" type="primary">LOC117362044</name>
</gene>
<dbReference type="Pfam" id="PF08516">
    <property type="entry name" value="ADAM_CR"/>
    <property type="match status" value="1"/>
</dbReference>
<dbReference type="GeneID" id="117362044"/>
<proteinExistence type="predicted"/>
<dbReference type="KEGG" id="gsh:117362044"/>
<sequence>MAEDLRLSSDPAPISIEDLMDTSNPFGELYVGSEGAKGAPLECFTAVNTTGDRYGNCSNAENKTKCESNIVKCGLAQCVNVKNISLSDNRTSIVQTPMGKSWCWSLDYKLNMDIPHVGRVPDGAKCDIGKICLSGKCVPDSALKYDCDAKNKCSGRGDQILPPDEAKVKHNLVWGRILQSFIWKVDFGEHFVEDFS</sequence>
<keyword evidence="2" id="KW-1185">Reference proteome</keyword>
<evidence type="ECO:0000259" key="1">
    <source>
        <dbReference type="SMART" id="SM00608"/>
    </source>
</evidence>
<dbReference type="AlphaFoldDB" id="A0A6P8R1A9"/>
<dbReference type="InParanoid" id="A0A6P8R1A9"/>
<name>A0A6P8R1A9_GEOSA</name>
<dbReference type="PANTHER" id="PTHR11905:SF259">
    <property type="entry name" value="DISINTEGRIN AND METALLOPROTEINASE DOMAIN-CONTAINING PROTEIN 9 ISOFORM X1"/>
    <property type="match status" value="1"/>
</dbReference>
<protein>
    <submittedName>
        <fullName evidence="3">Disintegrin and metalloproteinase domain-containing protein 9-like isoform X1</fullName>
    </submittedName>
</protein>
<dbReference type="RefSeq" id="XP_033803669.1">
    <property type="nucleotide sequence ID" value="XM_033947778.1"/>
</dbReference>
<dbReference type="PANTHER" id="PTHR11905">
    <property type="entry name" value="ADAM A DISINTEGRIN AND METALLOPROTEASE DOMAIN"/>
    <property type="match status" value="1"/>
</dbReference>
<accession>A0A6P8R1A9</accession>
<dbReference type="GO" id="GO:0005886">
    <property type="term" value="C:plasma membrane"/>
    <property type="evidence" value="ECO:0007669"/>
    <property type="project" value="TreeGrafter"/>
</dbReference>
<feature type="domain" description="ADAM cysteine-rich" evidence="1">
    <location>
        <begin position="27"/>
        <end position="140"/>
    </location>
</feature>
<organism evidence="2 3">
    <name type="scientific">Geotrypetes seraphini</name>
    <name type="common">Gaboon caecilian</name>
    <name type="synonym">Caecilia seraphini</name>
    <dbReference type="NCBI Taxonomy" id="260995"/>
    <lineage>
        <taxon>Eukaryota</taxon>
        <taxon>Metazoa</taxon>
        <taxon>Chordata</taxon>
        <taxon>Craniata</taxon>
        <taxon>Vertebrata</taxon>
        <taxon>Euteleostomi</taxon>
        <taxon>Amphibia</taxon>
        <taxon>Gymnophiona</taxon>
        <taxon>Geotrypetes</taxon>
    </lineage>
</organism>
<dbReference type="Proteomes" id="UP000515159">
    <property type="component" value="Chromosome 6"/>
</dbReference>
<dbReference type="SMART" id="SM00608">
    <property type="entry name" value="ACR"/>
    <property type="match status" value="1"/>
</dbReference>